<organism evidence="2 3">
    <name type="scientific">Dreissena polymorpha</name>
    <name type="common">Zebra mussel</name>
    <name type="synonym">Mytilus polymorpha</name>
    <dbReference type="NCBI Taxonomy" id="45954"/>
    <lineage>
        <taxon>Eukaryota</taxon>
        <taxon>Metazoa</taxon>
        <taxon>Spiralia</taxon>
        <taxon>Lophotrochozoa</taxon>
        <taxon>Mollusca</taxon>
        <taxon>Bivalvia</taxon>
        <taxon>Autobranchia</taxon>
        <taxon>Heteroconchia</taxon>
        <taxon>Euheterodonta</taxon>
        <taxon>Imparidentia</taxon>
        <taxon>Neoheterodontei</taxon>
        <taxon>Myida</taxon>
        <taxon>Dreissenoidea</taxon>
        <taxon>Dreissenidae</taxon>
        <taxon>Dreissena</taxon>
    </lineage>
</organism>
<dbReference type="Proteomes" id="UP000828390">
    <property type="component" value="Unassembled WGS sequence"/>
</dbReference>
<dbReference type="EMBL" id="JAIWYP010000014">
    <property type="protein sequence ID" value="KAH3713158.1"/>
    <property type="molecule type" value="Genomic_DNA"/>
</dbReference>
<dbReference type="AlphaFoldDB" id="A0A9D4HCG8"/>
<protein>
    <submittedName>
        <fullName evidence="2">Uncharacterized protein</fullName>
    </submittedName>
</protein>
<reference evidence="2" key="2">
    <citation type="submission" date="2020-11" db="EMBL/GenBank/DDBJ databases">
        <authorList>
            <person name="McCartney M.A."/>
            <person name="Auch B."/>
            <person name="Kono T."/>
            <person name="Mallez S."/>
            <person name="Becker A."/>
            <person name="Gohl D.M."/>
            <person name="Silverstein K.A.T."/>
            <person name="Koren S."/>
            <person name="Bechman K.B."/>
            <person name="Herman A."/>
            <person name="Abrahante J.E."/>
            <person name="Garbe J."/>
        </authorList>
    </citation>
    <scope>NUCLEOTIDE SEQUENCE</scope>
    <source>
        <strain evidence="2">Duluth1</strain>
        <tissue evidence="2">Whole animal</tissue>
    </source>
</reference>
<gene>
    <name evidence="2" type="ORF">DPMN_072944</name>
</gene>
<feature type="signal peptide" evidence="1">
    <location>
        <begin position="1"/>
        <end position="18"/>
    </location>
</feature>
<keyword evidence="3" id="KW-1185">Reference proteome</keyword>
<name>A0A9D4HCG8_DREPO</name>
<proteinExistence type="predicted"/>
<comment type="caution">
    <text evidence="2">The sequence shown here is derived from an EMBL/GenBank/DDBJ whole genome shotgun (WGS) entry which is preliminary data.</text>
</comment>
<reference evidence="2" key="1">
    <citation type="journal article" date="2019" name="bioRxiv">
        <title>The Genome of the Zebra Mussel, Dreissena polymorpha: A Resource for Invasive Species Research.</title>
        <authorList>
            <person name="McCartney M.A."/>
            <person name="Auch B."/>
            <person name="Kono T."/>
            <person name="Mallez S."/>
            <person name="Zhang Y."/>
            <person name="Obille A."/>
            <person name="Becker A."/>
            <person name="Abrahante J.E."/>
            <person name="Garbe J."/>
            <person name="Badalamenti J.P."/>
            <person name="Herman A."/>
            <person name="Mangelson H."/>
            <person name="Liachko I."/>
            <person name="Sullivan S."/>
            <person name="Sone E.D."/>
            <person name="Koren S."/>
            <person name="Silverstein K.A.T."/>
            <person name="Beckman K.B."/>
            <person name="Gohl D.M."/>
        </authorList>
    </citation>
    <scope>NUCLEOTIDE SEQUENCE</scope>
    <source>
        <strain evidence="2">Duluth1</strain>
        <tissue evidence="2">Whole animal</tissue>
    </source>
</reference>
<evidence type="ECO:0000256" key="1">
    <source>
        <dbReference type="SAM" id="SignalP"/>
    </source>
</evidence>
<accession>A0A9D4HCG8</accession>
<evidence type="ECO:0000313" key="2">
    <source>
        <dbReference type="EMBL" id="KAH3713158.1"/>
    </source>
</evidence>
<feature type="chain" id="PRO_5038693688" evidence="1">
    <location>
        <begin position="19"/>
        <end position="82"/>
    </location>
</feature>
<evidence type="ECO:0000313" key="3">
    <source>
        <dbReference type="Proteomes" id="UP000828390"/>
    </source>
</evidence>
<keyword evidence="1" id="KW-0732">Signal</keyword>
<sequence>MKVAIVFMVLAVVVVVRGQSCTGLLGADTWCQSDPTLVCNGGDVEKCSGGFCVCESACGDCSNKHCQQGHAHCGSAGHCVCP</sequence>